<keyword evidence="1" id="KW-0732">Signal</keyword>
<dbReference type="Pfam" id="PF10677">
    <property type="entry name" value="DUF2490"/>
    <property type="match status" value="1"/>
</dbReference>
<dbReference type="EMBL" id="CP117880">
    <property type="protein sequence ID" value="WDF68631.1"/>
    <property type="molecule type" value="Genomic_DNA"/>
</dbReference>
<evidence type="ECO:0000313" key="3">
    <source>
        <dbReference type="Proteomes" id="UP001221558"/>
    </source>
</evidence>
<proteinExistence type="predicted"/>
<dbReference type="InterPro" id="IPR019619">
    <property type="entry name" value="DUF2490"/>
</dbReference>
<feature type="signal peptide" evidence="1">
    <location>
        <begin position="1"/>
        <end position="26"/>
    </location>
</feature>
<organism evidence="2 3">
    <name type="scientific">Sphingobacterium oryzagri</name>
    <dbReference type="NCBI Taxonomy" id="3025669"/>
    <lineage>
        <taxon>Bacteria</taxon>
        <taxon>Pseudomonadati</taxon>
        <taxon>Bacteroidota</taxon>
        <taxon>Sphingobacteriia</taxon>
        <taxon>Sphingobacteriales</taxon>
        <taxon>Sphingobacteriaceae</taxon>
        <taxon>Sphingobacterium</taxon>
    </lineage>
</organism>
<dbReference type="Proteomes" id="UP001221558">
    <property type="component" value="Chromosome"/>
</dbReference>
<protein>
    <submittedName>
        <fullName evidence="2">DUF2490 domain-containing protein</fullName>
    </submittedName>
</protein>
<accession>A0ABY7WG84</accession>
<reference evidence="2 3" key="1">
    <citation type="submission" date="2023-02" db="EMBL/GenBank/DDBJ databases">
        <title>Genome sequence of Sphingobacterium sp. KACC 22765.</title>
        <authorList>
            <person name="Kim S."/>
            <person name="Heo J."/>
            <person name="Kwon S.-W."/>
        </authorList>
    </citation>
    <scope>NUCLEOTIDE SEQUENCE [LARGE SCALE GENOMIC DNA]</scope>
    <source>
        <strain evidence="2 3">KACC 22765</strain>
    </source>
</reference>
<sequence length="271" mass="31379">MIFFRFFKQGFAFLLCLLMLLSSAFAQISPPGMGDAQTASWFAIGARQDLNSKKSWQSMTYIGLGRKSNPDNTNLLYKPAMVVLNQEFYHPFAKNWQTSVAVSYRRQQEYAAAAPYLETHPQLQQEFRVYGRIAKSFAVKWFRITPTLRQEIRRFFTPDFTNSAEPLQLRSRFRLQLATPLDPKKKHKITISSEQLLSTSQANTSRKWSTFAYKESRFMLYYSYSPSTLPWTFDIGYMNNLIKEDASTSSMVHYLAFDLILKNPFGHSTAP</sequence>
<evidence type="ECO:0000313" key="2">
    <source>
        <dbReference type="EMBL" id="WDF68631.1"/>
    </source>
</evidence>
<keyword evidence="3" id="KW-1185">Reference proteome</keyword>
<evidence type="ECO:0000256" key="1">
    <source>
        <dbReference type="SAM" id="SignalP"/>
    </source>
</evidence>
<name>A0ABY7WG84_9SPHI</name>
<gene>
    <name evidence="2" type="ORF">PQ465_20340</name>
</gene>
<dbReference type="RefSeq" id="WP_274267364.1">
    <property type="nucleotide sequence ID" value="NZ_CP117880.1"/>
</dbReference>
<feature type="chain" id="PRO_5045622972" evidence="1">
    <location>
        <begin position="27"/>
        <end position="271"/>
    </location>
</feature>